<keyword evidence="2" id="KW-1185">Reference proteome</keyword>
<dbReference type="Proteomes" id="UP001228376">
    <property type="component" value="Unassembled WGS sequence"/>
</dbReference>
<name>A0ABU5CFK4_9BACI</name>
<gene>
    <name evidence="1" type="ORF">P5G51_006575</name>
</gene>
<protein>
    <submittedName>
        <fullName evidence="1">Uncharacterized protein</fullName>
    </submittedName>
</protein>
<evidence type="ECO:0000313" key="2">
    <source>
        <dbReference type="Proteomes" id="UP001228376"/>
    </source>
</evidence>
<evidence type="ECO:0000313" key="1">
    <source>
        <dbReference type="EMBL" id="MDY0405108.1"/>
    </source>
</evidence>
<dbReference type="EMBL" id="JAROCA020000001">
    <property type="protein sequence ID" value="MDY0405108.1"/>
    <property type="molecule type" value="Genomic_DNA"/>
</dbReference>
<accession>A0ABU5CFK4</accession>
<sequence>MHGRPVASEAAFYQALQINGAFVKLTVLDTSGEMRFVQGALYENDHHELGLIFVTAAYRDTKASSW</sequence>
<proteinExistence type="predicted"/>
<organism evidence="1 2">
    <name type="scientific">Tigheibacillus jepli</name>
    <dbReference type="NCBI Taxonomy" id="3035914"/>
    <lineage>
        <taxon>Bacteria</taxon>
        <taxon>Bacillati</taxon>
        <taxon>Bacillota</taxon>
        <taxon>Bacilli</taxon>
        <taxon>Bacillales</taxon>
        <taxon>Bacillaceae</taxon>
        <taxon>Tigheibacillus</taxon>
    </lineage>
</organism>
<comment type="caution">
    <text evidence="1">The sequence shown here is derived from an EMBL/GenBank/DDBJ whole genome shotgun (WGS) entry which is preliminary data.</text>
</comment>
<dbReference type="RefSeq" id="WP_320384422.1">
    <property type="nucleotide sequence ID" value="NZ_JAROCA020000001.1"/>
</dbReference>
<reference evidence="1 2" key="1">
    <citation type="submission" date="2023-10" db="EMBL/GenBank/DDBJ databases">
        <title>179-bfca-hs.</title>
        <authorList>
            <person name="Miliotis G."/>
            <person name="Sengupta P."/>
            <person name="Hameed A."/>
            <person name="Chuvochina M."/>
            <person name="Mcdonagh F."/>
            <person name="Simpson A.C."/>
            <person name="Singh N.K."/>
            <person name="Rekha P.D."/>
            <person name="Raman K."/>
            <person name="Hugenholtz P."/>
            <person name="Venkateswaran K."/>
        </authorList>
    </citation>
    <scope>NUCLEOTIDE SEQUENCE [LARGE SCALE GENOMIC DNA]</scope>
    <source>
        <strain evidence="1 2">179-BFC-A-HS</strain>
    </source>
</reference>